<name>A0A1H5W668_9FLAO</name>
<organism evidence="3 4">
    <name type="scientific">Halpernia humi</name>
    <dbReference type="NCBI Taxonomy" id="493375"/>
    <lineage>
        <taxon>Bacteria</taxon>
        <taxon>Pseudomonadati</taxon>
        <taxon>Bacteroidota</taxon>
        <taxon>Flavobacteriia</taxon>
        <taxon>Flavobacteriales</taxon>
        <taxon>Weeksellaceae</taxon>
        <taxon>Chryseobacterium group</taxon>
        <taxon>Halpernia</taxon>
    </lineage>
</organism>
<protein>
    <submittedName>
        <fullName evidence="3">Glycosyl transferases group 1</fullName>
    </submittedName>
</protein>
<dbReference type="InterPro" id="IPR001296">
    <property type="entry name" value="Glyco_trans_1"/>
</dbReference>
<feature type="domain" description="Glycosyl transferase family 1" evidence="2">
    <location>
        <begin position="169"/>
        <end position="312"/>
    </location>
</feature>
<evidence type="ECO:0000313" key="3">
    <source>
        <dbReference type="EMBL" id="SEF94910.1"/>
    </source>
</evidence>
<evidence type="ECO:0000259" key="2">
    <source>
        <dbReference type="Pfam" id="PF00534"/>
    </source>
</evidence>
<dbReference type="PANTHER" id="PTHR46401">
    <property type="entry name" value="GLYCOSYLTRANSFERASE WBBK-RELATED"/>
    <property type="match status" value="1"/>
</dbReference>
<dbReference type="CDD" id="cd03801">
    <property type="entry name" value="GT4_PimA-like"/>
    <property type="match status" value="1"/>
</dbReference>
<dbReference type="AlphaFoldDB" id="A0A1H5W668"/>
<reference evidence="4" key="1">
    <citation type="submission" date="2016-10" db="EMBL/GenBank/DDBJ databases">
        <authorList>
            <person name="Varghese N."/>
            <person name="Submissions S."/>
        </authorList>
    </citation>
    <scope>NUCLEOTIDE SEQUENCE [LARGE SCALE GENOMIC DNA]</scope>
    <source>
        <strain evidence="4">DSM 21580</strain>
    </source>
</reference>
<dbReference type="GO" id="GO:0009103">
    <property type="term" value="P:lipopolysaccharide biosynthetic process"/>
    <property type="evidence" value="ECO:0007669"/>
    <property type="project" value="TreeGrafter"/>
</dbReference>
<evidence type="ECO:0000256" key="1">
    <source>
        <dbReference type="ARBA" id="ARBA00022679"/>
    </source>
</evidence>
<dbReference type="PANTHER" id="PTHR46401:SF2">
    <property type="entry name" value="GLYCOSYLTRANSFERASE WBBK-RELATED"/>
    <property type="match status" value="1"/>
</dbReference>
<keyword evidence="4" id="KW-1185">Reference proteome</keyword>
<dbReference type="Gene3D" id="3.40.50.2000">
    <property type="entry name" value="Glycogen Phosphorylase B"/>
    <property type="match status" value="1"/>
</dbReference>
<keyword evidence="1 3" id="KW-0808">Transferase</keyword>
<dbReference type="OrthoDB" id="9801609at2"/>
<accession>A0A1H5W668</accession>
<dbReference type="RefSeq" id="WP_103913115.1">
    <property type="nucleotide sequence ID" value="NZ_FNUS01000002.1"/>
</dbReference>
<dbReference type="Proteomes" id="UP000236738">
    <property type="component" value="Unassembled WGS sequence"/>
</dbReference>
<sequence length="382" mass="44886">MKIGITDKSYPTERNILNKVSGAEYLVLRKNNNLFHSLSTLKNLIFRKKIDFKGQYFFYQKPKIDVLHLFNDINYSSQKWVSTCETLVPRFNETKDDHQKVEPSHTKNKKTEKALKKIAKKNCLGIICISDAGANIQFELLKNYPKLENTIKNKIFVLHPPQKLIDRNSEEFYKNLETFHFIFVGSQFFRKGGVEMIEVLQKLKEKYKFKLTLISTFETDNYVTKISKEEASKYVETLKNETWLEIFEKLPNEKVLELIKKSHVGLLPTWSDTYGFSVLEMQAAGVPVISTDIRALPEINNEDCGWLLHLPQNRLKQALYFTEEQKEILKNTLKEQLETVLINIFEHPEQLIRKSKNSVKRIQEMHEPKIFEENLKEIYNKS</sequence>
<dbReference type="EMBL" id="FNUS01000002">
    <property type="protein sequence ID" value="SEF94910.1"/>
    <property type="molecule type" value="Genomic_DNA"/>
</dbReference>
<gene>
    <name evidence="3" type="ORF">SAMN05421847_1110</name>
</gene>
<dbReference type="GO" id="GO:0016757">
    <property type="term" value="F:glycosyltransferase activity"/>
    <property type="evidence" value="ECO:0007669"/>
    <property type="project" value="InterPro"/>
</dbReference>
<dbReference type="Pfam" id="PF00534">
    <property type="entry name" value="Glycos_transf_1"/>
    <property type="match status" value="1"/>
</dbReference>
<evidence type="ECO:0000313" key="4">
    <source>
        <dbReference type="Proteomes" id="UP000236738"/>
    </source>
</evidence>
<proteinExistence type="predicted"/>
<dbReference type="SUPFAM" id="SSF53756">
    <property type="entry name" value="UDP-Glycosyltransferase/glycogen phosphorylase"/>
    <property type="match status" value="1"/>
</dbReference>